<dbReference type="InterPro" id="IPR007627">
    <property type="entry name" value="RNA_pol_sigma70_r2"/>
</dbReference>
<dbReference type="GO" id="GO:0006352">
    <property type="term" value="P:DNA-templated transcription initiation"/>
    <property type="evidence" value="ECO:0007669"/>
    <property type="project" value="InterPro"/>
</dbReference>
<dbReference type="InterPro" id="IPR013324">
    <property type="entry name" value="RNA_pol_sigma_r3/r4-like"/>
</dbReference>
<dbReference type="EMBL" id="FUWZ01000004">
    <property type="protein sequence ID" value="SKA36707.1"/>
    <property type="molecule type" value="Genomic_DNA"/>
</dbReference>
<dbReference type="PANTHER" id="PTHR43133:SF46">
    <property type="entry name" value="RNA POLYMERASE SIGMA-70 FACTOR ECF SUBFAMILY"/>
    <property type="match status" value="1"/>
</dbReference>
<keyword evidence="3" id="KW-0731">Sigma factor</keyword>
<dbReference type="Pfam" id="PF08281">
    <property type="entry name" value="Sigma70_r4_2"/>
    <property type="match status" value="1"/>
</dbReference>
<dbReference type="PROSITE" id="PS00622">
    <property type="entry name" value="HTH_LUXR_1"/>
    <property type="match status" value="1"/>
</dbReference>
<gene>
    <name evidence="6" type="ORF">SAMN04488128_104157</name>
</gene>
<keyword evidence="7" id="KW-1185">Reference proteome</keyword>
<dbReference type="InterPro" id="IPR014284">
    <property type="entry name" value="RNA_pol_sigma-70_dom"/>
</dbReference>
<dbReference type="Pfam" id="PF04542">
    <property type="entry name" value="Sigma70_r2"/>
    <property type="match status" value="1"/>
</dbReference>
<dbReference type="InterPro" id="IPR013325">
    <property type="entry name" value="RNA_pol_sigma_r2"/>
</dbReference>
<comment type="similarity">
    <text evidence="1">Belongs to the sigma-70 factor family. ECF subfamily.</text>
</comment>
<dbReference type="CDD" id="cd06171">
    <property type="entry name" value="Sigma70_r4"/>
    <property type="match status" value="1"/>
</dbReference>
<dbReference type="InterPro" id="IPR013249">
    <property type="entry name" value="RNA_pol_sigma70_r4_t2"/>
</dbReference>
<dbReference type="OrthoDB" id="659361at2"/>
<dbReference type="GO" id="GO:0003677">
    <property type="term" value="F:DNA binding"/>
    <property type="evidence" value="ECO:0007669"/>
    <property type="project" value="InterPro"/>
</dbReference>
<dbReference type="NCBIfam" id="TIGR02985">
    <property type="entry name" value="Sig70_bacteroi1"/>
    <property type="match status" value="1"/>
</dbReference>
<dbReference type="Proteomes" id="UP000190367">
    <property type="component" value="Unassembled WGS sequence"/>
</dbReference>
<evidence type="ECO:0000256" key="1">
    <source>
        <dbReference type="ARBA" id="ARBA00010641"/>
    </source>
</evidence>
<dbReference type="STRING" id="634771.SAMN04488128_104157"/>
<dbReference type="SMART" id="SM00421">
    <property type="entry name" value="HTH_LUXR"/>
    <property type="match status" value="1"/>
</dbReference>
<dbReference type="InterPro" id="IPR039425">
    <property type="entry name" value="RNA_pol_sigma-70-like"/>
</dbReference>
<evidence type="ECO:0000313" key="7">
    <source>
        <dbReference type="Proteomes" id="UP000190367"/>
    </source>
</evidence>
<dbReference type="Gene3D" id="1.10.10.10">
    <property type="entry name" value="Winged helix-like DNA-binding domain superfamily/Winged helix DNA-binding domain"/>
    <property type="match status" value="1"/>
</dbReference>
<dbReference type="PANTHER" id="PTHR43133">
    <property type="entry name" value="RNA POLYMERASE ECF-TYPE SIGMA FACTO"/>
    <property type="match status" value="1"/>
</dbReference>
<evidence type="ECO:0000259" key="5">
    <source>
        <dbReference type="PROSITE" id="PS00622"/>
    </source>
</evidence>
<dbReference type="InterPro" id="IPR000792">
    <property type="entry name" value="Tscrpt_reg_LuxR_C"/>
</dbReference>
<accession>A0A1T4T8F5</accession>
<dbReference type="SUPFAM" id="SSF88946">
    <property type="entry name" value="Sigma2 domain of RNA polymerase sigma factors"/>
    <property type="match status" value="1"/>
</dbReference>
<organism evidence="6 7">
    <name type="scientific">Chitinophaga eiseniae</name>
    <dbReference type="NCBI Taxonomy" id="634771"/>
    <lineage>
        <taxon>Bacteria</taxon>
        <taxon>Pseudomonadati</taxon>
        <taxon>Bacteroidota</taxon>
        <taxon>Chitinophagia</taxon>
        <taxon>Chitinophagales</taxon>
        <taxon>Chitinophagaceae</taxon>
        <taxon>Chitinophaga</taxon>
    </lineage>
</organism>
<dbReference type="GO" id="GO:0016987">
    <property type="term" value="F:sigma factor activity"/>
    <property type="evidence" value="ECO:0007669"/>
    <property type="project" value="UniProtKB-KW"/>
</dbReference>
<reference evidence="7" key="1">
    <citation type="submission" date="2017-02" db="EMBL/GenBank/DDBJ databases">
        <authorList>
            <person name="Varghese N."/>
            <person name="Submissions S."/>
        </authorList>
    </citation>
    <scope>NUCLEOTIDE SEQUENCE [LARGE SCALE GENOMIC DNA]</scope>
    <source>
        <strain evidence="7">DSM 22224</strain>
    </source>
</reference>
<feature type="domain" description="HTH luxR-type" evidence="5">
    <location>
        <begin position="144"/>
        <end position="171"/>
    </location>
</feature>
<proteinExistence type="inferred from homology"/>
<dbReference type="RefSeq" id="WP_078671524.1">
    <property type="nucleotide sequence ID" value="NZ_FUWZ01000004.1"/>
</dbReference>
<dbReference type="InterPro" id="IPR014327">
    <property type="entry name" value="RNA_pol_sigma70_bacteroid"/>
</dbReference>
<name>A0A1T4T8F5_9BACT</name>
<sequence>MGDAEVNTLWQAVCGADDQSAFRTLFDGFYQRLVRFAADLAGTREAAEEIVSDVFVQLWKNRRQTGGVIRLKTYLYTAVRHRSYNYVRDHQQHRWLGLDSIEEPAETGQHPSLEWKELQQQLDAAVDRLSPQCRTVFRMVREEGFKYKEVAAILDISPRTVETQLVRAVTRLRETLQAVQHPVR</sequence>
<evidence type="ECO:0000313" key="6">
    <source>
        <dbReference type="EMBL" id="SKA36707.1"/>
    </source>
</evidence>
<evidence type="ECO:0000256" key="3">
    <source>
        <dbReference type="ARBA" id="ARBA00023082"/>
    </source>
</evidence>
<keyword evidence="2" id="KW-0805">Transcription regulation</keyword>
<dbReference type="AlphaFoldDB" id="A0A1T4T8F5"/>
<dbReference type="NCBIfam" id="TIGR02937">
    <property type="entry name" value="sigma70-ECF"/>
    <property type="match status" value="1"/>
</dbReference>
<evidence type="ECO:0000256" key="4">
    <source>
        <dbReference type="ARBA" id="ARBA00023163"/>
    </source>
</evidence>
<dbReference type="InterPro" id="IPR036388">
    <property type="entry name" value="WH-like_DNA-bd_sf"/>
</dbReference>
<evidence type="ECO:0000256" key="2">
    <source>
        <dbReference type="ARBA" id="ARBA00023015"/>
    </source>
</evidence>
<dbReference type="Gene3D" id="1.10.1740.10">
    <property type="match status" value="1"/>
</dbReference>
<protein>
    <submittedName>
        <fullName evidence="6">RNA polymerase sigma-70 factor, ECF subfamily</fullName>
    </submittedName>
</protein>
<dbReference type="SUPFAM" id="SSF88659">
    <property type="entry name" value="Sigma3 and sigma4 domains of RNA polymerase sigma factors"/>
    <property type="match status" value="1"/>
</dbReference>
<keyword evidence="4" id="KW-0804">Transcription</keyword>